<feature type="site" description="Important for catalytic activity" evidence="7">
    <location>
        <position position="229"/>
    </location>
</feature>
<dbReference type="PROSITE" id="PS51435">
    <property type="entry name" value="AP_NUCLEASE_F1_4"/>
    <property type="match status" value="1"/>
</dbReference>
<dbReference type="Gene3D" id="3.60.10.10">
    <property type="entry name" value="Endonuclease/exonuclease/phosphatase"/>
    <property type="match status" value="1"/>
</dbReference>
<dbReference type="InterPro" id="IPR004808">
    <property type="entry name" value="AP_endonuc_1"/>
</dbReference>
<feature type="binding site" evidence="6">
    <location>
        <position position="159"/>
    </location>
    <ligand>
        <name>Mg(2+)</name>
        <dbReference type="ChEBI" id="CHEBI:18420"/>
        <label>1</label>
    </ligand>
</feature>
<dbReference type="GO" id="GO:0046872">
    <property type="term" value="F:metal ion binding"/>
    <property type="evidence" value="ECO:0007669"/>
    <property type="project" value="UniProtKB-KW"/>
</dbReference>
<dbReference type="InterPro" id="IPR005135">
    <property type="entry name" value="Endo/exonuclease/phosphatase"/>
</dbReference>
<feature type="active site" description="Proton donor/acceptor" evidence="5">
    <location>
        <position position="157"/>
    </location>
</feature>
<dbReference type="GO" id="GO:0008311">
    <property type="term" value="F:double-stranded DNA 3'-5' DNA exonuclease activity"/>
    <property type="evidence" value="ECO:0007669"/>
    <property type="project" value="TreeGrafter"/>
</dbReference>
<dbReference type="PANTHER" id="PTHR22748">
    <property type="entry name" value="AP ENDONUCLEASE"/>
    <property type="match status" value="1"/>
</dbReference>
<dbReference type="Proteomes" id="UP000189670">
    <property type="component" value="Unassembled WGS sequence"/>
</dbReference>
<keyword evidence="3" id="KW-0378">Hydrolase</keyword>
<keyword evidence="4 6" id="KW-0460">Magnesium</keyword>
<evidence type="ECO:0000256" key="5">
    <source>
        <dbReference type="PIRSR" id="PIRSR604808-1"/>
    </source>
</evidence>
<feature type="binding site" evidence="6">
    <location>
        <position position="255"/>
    </location>
    <ligand>
        <name>Mg(2+)</name>
        <dbReference type="ChEBI" id="CHEBI:18420"/>
        <label>1</label>
    </ligand>
</feature>
<reference evidence="10" key="1">
    <citation type="submission" date="2012-11" db="EMBL/GenBank/DDBJ databases">
        <authorList>
            <person name="Lucero-Rivera Y.E."/>
            <person name="Tovar-Ramirez D."/>
        </authorList>
    </citation>
    <scope>NUCLEOTIDE SEQUENCE [LARGE SCALE GENOMIC DNA]</scope>
    <source>
        <strain evidence="10">Araruama</strain>
    </source>
</reference>
<evidence type="ECO:0000256" key="2">
    <source>
        <dbReference type="ARBA" id="ARBA00022723"/>
    </source>
</evidence>
<protein>
    <submittedName>
        <fullName evidence="9">Exodeoxyribonuclease III</fullName>
    </submittedName>
</protein>
<proteinExistence type="inferred from homology"/>
<evidence type="ECO:0000256" key="7">
    <source>
        <dbReference type="PIRSR" id="PIRSR604808-3"/>
    </source>
</evidence>
<dbReference type="GO" id="GO:0003906">
    <property type="term" value="F:DNA-(apurinic or apyrimidinic site) endonuclease activity"/>
    <property type="evidence" value="ECO:0007669"/>
    <property type="project" value="TreeGrafter"/>
</dbReference>
<evidence type="ECO:0000256" key="3">
    <source>
        <dbReference type="ARBA" id="ARBA00022801"/>
    </source>
</evidence>
<feature type="domain" description="Endonuclease/exonuclease/phosphatase" evidence="8">
    <location>
        <begin position="13"/>
        <end position="255"/>
    </location>
</feature>
<evidence type="ECO:0000256" key="1">
    <source>
        <dbReference type="ARBA" id="ARBA00007092"/>
    </source>
</evidence>
<feature type="binding site" evidence="6">
    <location>
        <position position="254"/>
    </location>
    <ligand>
        <name>Mg(2+)</name>
        <dbReference type="ChEBI" id="CHEBI:18420"/>
        <label>1</label>
    </ligand>
</feature>
<dbReference type="EMBL" id="ATBP01000180">
    <property type="protein sequence ID" value="ETR72124.1"/>
    <property type="molecule type" value="Genomic_DNA"/>
</dbReference>
<gene>
    <name evidence="9" type="ORF">OMM_01948</name>
</gene>
<evidence type="ECO:0000313" key="10">
    <source>
        <dbReference type="Proteomes" id="UP000189670"/>
    </source>
</evidence>
<feature type="binding site" evidence="6">
    <location>
        <position position="157"/>
    </location>
    <ligand>
        <name>Mg(2+)</name>
        <dbReference type="ChEBI" id="CHEBI:18420"/>
        <label>1</label>
    </ligand>
</feature>
<keyword evidence="6" id="KW-0464">Manganese</keyword>
<feature type="site" description="Transition state stabilizer" evidence="7">
    <location>
        <position position="159"/>
    </location>
</feature>
<accession>A0A1V1PBH5</accession>
<organism evidence="9 10">
    <name type="scientific">Candidatus Magnetoglobus multicellularis str. Araruama</name>
    <dbReference type="NCBI Taxonomy" id="890399"/>
    <lineage>
        <taxon>Bacteria</taxon>
        <taxon>Pseudomonadati</taxon>
        <taxon>Thermodesulfobacteriota</taxon>
        <taxon>Desulfobacteria</taxon>
        <taxon>Desulfobacterales</taxon>
        <taxon>Desulfobacteraceae</taxon>
        <taxon>Candidatus Magnetoglobus</taxon>
    </lineage>
</organism>
<feature type="site" description="Interaction with DNA substrate" evidence="7">
    <location>
        <position position="255"/>
    </location>
</feature>
<evidence type="ECO:0000259" key="8">
    <source>
        <dbReference type="Pfam" id="PF03372"/>
    </source>
</evidence>
<dbReference type="NCBIfam" id="TIGR00633">
    <property type="entry name" value="xth"/>
    <property type="match status" value="1"/>
</dbReference>
<dbReference type="InterPro" id="IPR036691">
    <property type="entry name" value="Endo/exonu/phosph_ase_sf"/>
</dbReference>
<comment type="similarity">
    <text evidence="1">Belongs to the DNA repair enzymes AP/ExoA family.</text>
</comment>
<keyword evidence="2 6" id="KW-0479">Metal-binding</keyword>
<dbReference type="AlphaFoldDB" id="A0A1V1PBH5"/>
<feature type="binding site" evidence="6">
    <location>
        <position position="16"/>
    </location>
    <ligand>
        <name>Mg(2+)</name>
        <dbReference type="ChEBI" id="CHEBI:18420"/>
        <label>1</label>
    </ligand>
</feature>
<evidence type="ECO:0000256" key="4">
    <source>
        <dbReference type="ARBA" id="ARBA00022842"/>
    </source>
</evidence>
<evidence type="ECO:0000313" key="9">
    <source>
        <dbReference type="EMBL" id="ETR72124.1"/>
    </source>
</evidence>
<comment type="caution">
    <text evidence="9">The sequence shown here is derived from an EMBL/GenBank/DDBJ whole genome shotgun (WGS) entry which is preliminary data.</text>
</comment>
<dbReference type="SUPFAM" id="SSF56219">
    <property type="entry name" value="DNase I-like"/>
    <property type="match status" value="1"/>
</dbReference>
<dbReference type="GO" id="GO:0006284">
    <property type="term" value="P:base-excision repair"/>
    <property type="evidence" value="ECO:0007669"/>
    <property type="project" value="TreeGrafter"/>
</dbReference>
<name>A0A1V1PBH5_9BACT</name>
<dbReference type="NCBIfam" id="TIGR00195">
    <property type="entry name" value="exoDNase_III"/>
    <property type="match status" value="1"/>
</dbReference>
<evidence type="ECO:0000256" key="6">
    <source>
        <dbReference type="PIRSR" id="PIRSR604808-2"/>
    </source>
</evidence>
<sequence>MKKTNYNNNLMILSWNVNGIRSAYRKGFLDWLVETSPDILCLQEVRATTSQLSKDLVKPKGYYTYWNSAIKKGYAGTALFSREKPLSIKFGLDDERFDQEGRTIIAEYNKFTLINCYTINGNRNHSRLLLKFEYYDAILAKCEELRSQGHAVIFGGDINVAHKEIDLANPKSNKKNSGFLPEEREWVDKVLEAGYFDTFRYFYPDLTKQYSWWSYTHNARKRNVGWRFDYIFADKKAIELITDAFIMREAAHSDHSPVGIYLKKSD</sequence>
<dbReference type="GO" id="GO:0008081">
    <property type="term" value="F:phosphoric diester hydrolase activity"/>
    <property type="evidence" value="ECO:0007669"/>
    <property type="project" value="TreeGrafter"/>
</dbReference>
<dbReference type="FunFam" id="3.60.10.10:FF:000026">
    <property type="entry name" value="Exodeoxyribonuclease III"/>
    <property type="match status" value="1"/>
</dbReference>
<feature type="active site" evidence="5">
    <location>
        <position position="117"/>
    </location>
</feature>
<dbReference type="Pfam" id="PF03372">
    <property type="entry name" value="Exo_endo_phos"/>
    <property type="match status" value="1"/>
</dbReference>
<feature type="active site" description="Proton acceptor" evidence="5">
    <location>
        <position position="255"/>
    </location>
</feature>
<comment type="cofactor">
    <cofactor evidence="6">
        <name>Mg(2+)</name>
        <dbReference type="ChEBI" id="CHEBI:18420"/>
    </cofactor>
    <cofactor evidence="6">
        <name>Mn(2+)</name>
        <dbReference type="ChEBI" id="CHEBI:29035"/>
    </cofactor>
    <text evidence="6">Probably binds two magnesium or manganese ions per subunit.</text>
</comment>
<feature type="binding site" evidence="6">
    <location>
        <position position="44"/>
    </location>
    <ligand>
        <name>Mg(2+)</name>
        <dbReference type="ChEBI" id="CHEBI:18420"/>
        <label>1</label>
    </ligand>
</feature>
<dbReference type="PANTHER" id="PTHR22748:SF6">
    <property type="entry name" value="DNA-(APURINIC OR APYRIMIDINIC SITE) ENDONUCLEASE"/>
    <property type="match status" value="1"/>
</dbReference>